<proteinExistence type="predicted"/>
<organism evidence="1 2">
    <name type="scientific">Funneliformis geosporum</name>
    <dbReference type="NCBI Taxonomy" id="1117311"/>
    <lineage>
        <taxon>Eukaryota</taxon>
        <taxon>Fungi</taxon>
        <taxon>Fungi incertae sedis</taxon>
        <taxon>Mucoromycota</taxon>
        <taxon>Glomeromycotina</taxon>
        <taxon>Glomeromycetes</taxon>
        <taxon>Glomerales</taxon>
        <taxon>Glomeraceae</taxon>
        <taxon>Funneliformis</taxon>
    </lineage>
</organism>
<keyword evidence="2" id="KW-1185">Reference proteome</keyword>
<name>A0A9W4T2B0_9GLOM</name>
<protein>
    <submittedName>
        <fullName evidence="1">12982_t:CDS:1</fullName>
    </submittedName>
</protein>
<comment type="caution">
    <text evidence="1">The sequence shown here is derived from an EMBL/GenBank/DDBJ whole genome shotgun (WGS) entry which is preliminary data.</text>
</comment>
<dbReference type="EMBL" id="CAMKVN010007859">
    <property type="protein sequence ID" value="CAI2191941.1"/>
    <property type="molecule type" value="Genomic_DNA"/>
</dbReference>
<reference evidence="1" key="1">
    <citation type="submission" date="2022-08" db="EMBL/GenBank/DDBJ databases">
        <authorList>
            <person name="Kallberg Y."/>
            <person name="Tangrot J."/>
            <person name="Rosling A."/>
        </authorList>
    </citation>
    <scope>NUCLEOTIDE SEQUENCE</scope>
    <source>
        <strain evidence="1">Wild A</strain>
    </source>
</reference>
<dbReference type="Proteomes" id="UP001153678">
    <property type="component" value="Unassembled WGS sequence"/>
</dbReference>
<accession>A0A9W4T2B0</accession>
<gene>
    <name evidence="1" type="ORF">FWILDA_LOCUS15325</name>
</gene>
<dbReference type="OrthoDB" id="10396313at2759"/>
<evidence type="ECO:0000313" key="2">
    <source>
        <dbReference type="Proteomes" id="UP001153678"/>
    </source>
</evidence>
<dbReference type="AlphaFoldDB" id="A0A9W4T2B0"/>
<sequence length="229" mass="26225">MPNHQKCYGCHQDLSGEYCTLKKDKRAEHGKVIQTKCEESSCGKKFDPRTAEGLRHKGEQNPTDYPDYVGLEIIFASDLGSVYRLTFKEHEELNKNSTPIKTMEDLSITLQGDKLLIEYNNNSPTETKPIDTSELQLIQSYCQSQGLTSLSLSDLQKSNQEKNSREFAKKTYHYLGNYGKNPALYSLESLKQLLRKNDKPTTDKDYYNLYDLVKYTPTVVEKLEKDVAS</sequence>
<evidence type="ECO:0000313" key="1">
    <source>
        <dbReference type="EMBL" id="CAI2191941.1"/>
    </source>
</evidence>